<organism evidence="6 7">
    <name type="scientific">Caproiciproducens galactitolivorans</name>
    <dbReference type="NCBI Taxonomy" id="642589"/>
    <lineage>
        <taxon>Bacteria</taxon>
        <taxon>Bacillati</taxon>
        <taxon>Bacillota</taxon>
        <taxon>Clostridia</taxon>
        <taxon>Eubacteriales</taxon>
        <taxon>Acutalibacteraceae</taxon>
        <taxon>Caproiciproducens</taxon>
    </lineage>
</organism>
<protein>
    <submittedName>
        <fullName evidence="6">MurR/RpiR family transcriptional regulator</fullName>
    </submittedName>
</protein>
<dbReference type="Pfam" id="PF01380">
    <property type="entry name" value="SIS"/>
    <property type="match status" value="1"/>
</dbReference>
<dbReference type="PANTHER" id="PTHR30514:SF1">
    <property type="entry name" value="HTH-TYPE TRANSCRIPTIONAL REGULATOR HEXR-RELATED"/>
    <property type="match status" value="1"/>
</dbReference>
<evidence type="ECO:0000313" key="6">
    <source>
        <dbReference type="EMBL" id="MCY1713409.1"/>
    </source>
</evidence>
<name>A0ABT4BRA7_9FIRM</name>
<keyword evidence="1" id="KW-0805">Transcription regulation</keyword>
<dbReference type="SUPFAM" id="SSF53697">
    <property type="entry name" value="SIS domain"/>
    <property type="match status" value="1"/>
</dbReference>
<feature type="domain" description="SIS" evidence="5">
    <location>
        <begin position="121"/>
        <end position="261"/>
    </location>
</feature>
<dbReference type="InterPro" id="IPR001347">
    <property type="entry name" value="SIS_dom"/>
</dbReference>
<evidence type="ECO:0000259" key="5">
    <source>
        <dbReference type="PROSITE" id="PS51464"/>
    </source>
</evidence>
<dbReference type="InterPro" id="IPR036388">
    <property type="entry name" value="WH-like_DNA-bd_sf"/>
</dbReference>
<evidence type="ECO:0000256" key="1">
    <source>
        <dbReference type="ARBA" id="ARBA00023015"/>
    </source>
</evidence>
<accession>A0ABT4BRA7</accession>
<dbReference type="PANTHER" id="PTHR30514">
    <property type="entry name" value="GLUCOKINASE"/>
    <property type="match status" value="1"/>
</dbReference>
<evidence type="ECO:0000259" key="4">
    <source>
        <dbReference type="PROSITE" id="PS51071"/>
    </source>
</evidence>
<keyword evidence="3" id="KW-0804">Transcription</keyword>
<feature type="domain" description="HTH rpiR-type" evidence="4">
    <location>
        <begin position="1"/>
        <end position="77"/>
    </location>
</feature>
<comment type="caution">
    <text evidence="6">The sequence shown here is derived from an EMBL/GenBank/DDBJ whole genome shotgun (WGS) entry which is preliminary data.</text>
</comment>
<evidence type="ECO:0000256" key="3">
    <source>
        <dbReference type="ARBA" id="ARBA00023163"/>
    </source>
</evidence>
<dbReference type="SUPFAM" id="SSF46689">
    <property type="entry name" value="Homeodomain-like"/>
    <property type="match status" value="1"/>
</dbReference>
<keyword evidence="2" id="KW-0238">DNA-binding</keyword>
<dbReference type="Pfam" id="PF01418">
    <property type="entry name" value="HTH_6"/>
    <property type="match status" value="1"/>
</dbReference>
<dbReference type="Gene3D" id="3.40.50.10490">
    <property type="entry name" value="Glucose-6-phosphate isomerase like protein, domain 1"/>
    <property type="match status" value="1"/>
</dbReference>
<dbReference type="PROSITE" id="PS51071">
    <property type="entry name" value="HTH_RPIR"/>
    <property type="match status" value="1"/>
</dbReference>
<dbReference type="Proteomes" id="UP001082703">
    <property type="component" value="Unassembled WGS sequence"/>
</dbReference>
<dbReference type="InterPro" id="IPR046348">
    <property type="entry name" value="SIS_dom_sf"/>
</dbReference>
<dbReference type="RefSeq" id="WP_268057417.1">
    <property type="nucleotide sequence ID" value="NZ_JAPOHA010000003.1"/>
</dbReference>
<gene>
    <name evidence="6" type="ORF">OUY18_03960</name>
</gene>
<dbReference type="PROSITE" id="PS51464">
    <property type="entry name" value="SIS"/>
    <property type="match status" value="1"/>
</dbReference>
<dbReference type="CDD" id="cd05013">
    <property type="entry name" value="SIS_RpiR"/>
    <property type="match status" value="1"/>
</dbReference>
<dbReference type="Gene3D" id="1.10.10.10">
    <property type="entry name" value="Winged helix-like DNA-binding domain superfamily/Winged helix DNA-binding domain"/>
    <property type="match status" value="1"/>
</dbReference>
<evidence type="ECO:0000256" key="2">
    <source>
        <dbReference type="ARBA" id="ARBA00023125"/>
    </source>
</evidence>
<reference evidence="6 7" key="1">
    <citation type="submission" date="2022-11" db="EMBL/GenBank/DDBJ databases">
        <authorList>
            <person name="Caiyu Z."/>
        </authorList>
    </citation>
    <scope>NUCLEOTIDE SEQUENCE [LARGE SCALE GENOMIC DNA]</scope>
    <source>
        <strain evidence="6 7">YR-4</strain>
    </source>
</reference>
<dbReference type="InterPro" id="IPR000281">
    <property type="entry name" value="HTH_RpiR"/>
</dbReference>
<evidence type="ECO:0000313" key="7">
    <source>
        <dbReference type="Proteomes" id="UP001082703"/>
    </source>
</evidence>
<dbReference type="InterPro" id="IPR035472">
    <property type="entry name" value="RpiR-like_SIS"/>
</dbReference>
<dbReference type="EMBL" id="JAPOHA010000003">
    <property type="protein sequence ID" value="MCY1713409.1"/>
    <property type="molecule type" value="Genomic_DNA"/>
</dbReference>
<dbReference type="InterPro" id="IPR047640">
    <property type="entry name" value="RpiR-like"/>
</dbReference>
<dbReference type="InterPro" id="IPR009057">
    <property type="entry name" value="Homeodomain-like_sf"/>
</dbReference>
<keyword evidence="7" id="KW-1185">Reference proteome</keyword>
<sequence>MSCIYKIREGMPSYTETENRIADYLLQHSSESVLSSAQSLGEQIGVSPSAVIRFSHKLGYRGFTALKVDLARDNPTEINNFDDMIDENDSMETVVKKAENLNKMLQNQAYRLINVEALGKAVDVLLNCNNIYLFGVSGSGIVCMDLMEKLTRINRMAVYHNDFHDQLAAAAHMTAQDAAIAVSYGGKTHEVNTAMQYAKEIGAKTIAITQFKKSQLAKLADILLYIPTNERELRLGAIASRNASLIVTDLLYLGLAKNKMDRTKDYLVKTKQVIQRLK</sequence>
<proteinExistence type="predicted"/>